<dbReference type="InterPro" id="IPR031107">
    <property type="entry name" value="Small_HSP"/>
</dbReference>
<name>A0AAU9CY35_9BACT</name>
<sequence>MTLVRIANPYSDLVDRFLDNELFNWSNRNHSRANTTVPAVNVKEDSDRFLVSMAAPGLERENFNVELNNNLLTISCETSDKDEQREGETVLRSEYSYQSFSRSFTLPTSVKEDDISATYNSGVLEVVLPKREEAKPKPTRLIEIV</sequence>
<evidence type="ECO:0000313" key="4">
    <source>
        <dbReference type="EMBL" id="BDD11424.1"/>
    </source>
</evidence>
<dbReference type="InterPro" id="IPR008978">
    <property type="entry name" value="HSP20-like_chaperone"/>
</dbReference>
<dbReference type="EMBL" id="AP025315">
    <property type="protein sequence ID" value="BDD11424.1"/>
    <property type="molecule type" value="Genomic_DNA"/>
</dbReference>
<dbReference type="InterPro" id="IPR002068">
    <property type="entry name" value="A-crystallin/Hsp20_dom"/>
</dbReference>
<comment type="similarity">
    <text evidence="1 2">Belongs to the small heat shock protein (HSP20) family.</text>
</comment>
<keyword evidence="5" id="KW-1185">Reference proteome</keyword>
<evidence type="ECO:0000313" key="5">
    <source>
        <dbReference type="Proteomes" id="UP001348817"/>
    </source>
</evidence>
<dbReference type="CDD" id="cd06464">
    <property type="entry name" value="ACD_sHsps-like"/>
    <property type="match status" value="1"/>
</dbReference>
<keyword evidence="4" id="KW-0614">Plasmid</keyword>
<dbReference type="PROSITE" id="PS01031">
    <property type="entry name" value="SHSP"/>
    <property type="match status" value="1"/>
</dbReference>
<feature type="domain" description="SHSP" evidence="3">
    <location>
        <begin position="31"/>
        <end position="145"/>
    </location>
</feature>
<reference evidence="4 5" key="1">
    <citation type="submission" date="2021-12" db="EMBL/GenBank/DDBJ databases">
        <title>Genome sequencing of bacteria with rrn-lacking chromosome and rrn-plasmid.</title>
        <authorList>
            <person name="Anda M."/>
            <person name="Iwasaki W."/>
        </authorList>
    </citation>
    <scope>NUCLEOTIDE SEQUENCE [LARGE SCALE GENOMIC DNA]</scope>
    <source>
        <strain evidence="4 5">DSM 100852</strain>
        <plasmid evidence="4 5">pFA1</plasmid>
    </source>
</reference>
<gene>
    <name evidence="4" type="primary">hspA-1</name>
    <name evidence="4" type="ORF">FUAX_38560</name>
</gene>
<dbReference type="Gene3D" id="2.60.40.790">
    <property type="match status" value="1"/>
</dbReference>
<dbReference type="RefSeq" id="WP_338394921.1">
    <property type="nucleotide sequence ID" value="NZ_AP025315.1"/>
</dbReference>
<dbReference type="KEGG" id="fax:FUAX_38560"/>
<geneLocation type="plasmid" evidence="4 5">
    <name>pFA1</name>
</geneLocation>
<evidence type="ECO:0000256" key="1">
    <source>
        <dbReference type="PROSITE-ProRule" id="PRU00285"/>
    </source>
</evidence>
<accession>A0AAU9CY35</accession>
<evidence type="ECO:0000256" key="2">
    <source>
        <dbReference type="RuleBase" id="RU003616"/>
    </source>
</evidence>
<protein>
    <submittedName>
        <fullName evidence="4">Molecular chaperone</fullName>
    </submittedName>
</protein>
<dbReference type="AlphaFoldDB" id="A0AAU9CY35"/>
<organism evidence="4 5">
    <name type="scientific">Fulvitalea axinellae</name>
    <dbReference type="NCBI Taxonomy" id="1182444"/>
    <lineage>
        <taxon>Bacteria</taxon>
        <taxon>Pseudomonadati</taxon>
        <taxon>Bacteroidota</taxon>
        <taxon>Cytophagia</taxon>
        <taxon>Cytophagales</taxon>
        <taxon>Persicobacteraceae</taxon>
        <taxon>Fulvitalea</taxon>
    </lineage>
</organism>
<dbReference type="SUPFAM" id="SSF49764">
    <property type="entry name" value="HSP20-like chaperones"/>
    <property type="match status" value="1"/>
</dbReference>
<dbReference type="PANTHER" id="PTHR11527">
    <property type="entry name" value="HEAT-SHOCK PROTEIN 20 FAMILY MEMBER"/>
    <property type="match status" value="1"/>
</dbReference>
<dbReference type="Pfam" id="PF00011">
    <property type="entry name" value="HSP20"/>
    <property type="match status" value="1"/>
</dbReference>
<evidence type="ECO:0000259" key="3">
    <source>
        <dbReference type="PROSITE" id="PS01031"/>
    </source>
</evidence>
<dbReference type="Proteomes" id="UP001348817">
    <property type="component" value="Plasmid pFA1"/>
</dbReference>
<proteinExistence type="inferred from homology"/>